<dbReference type="InterPro" id="IPR058649">
    <property type="entry name" value="CzcB_C"/>
</dbReference>
<dbReference type="GO" id="GO:0046914">
    <property type="term" value="F:transition metal ion binding"/>
    <property type="evidence" value="ECO:0007669"/>
    <property type="project" value="TreeGrafter"/>
</dbReference>
<accession>A0A2U8VNX1</accession>
<dbReference type="GO" id="GO:0015679">
    <property type="term" value="P:plasma membrane copper ion transport"/>
    <property type="evidence" value="ECO:0007669"/>
    <property type="project" value="TreeGrafter"/>
</dbReference>
<dbReference type="Pfam" id="PF25954">
    <property type="entry name" value="Beta-barrel_RND_2"/>
    <property type="match status" value="1"/>
</dbReference>
<dbReference type="Proteomes" id="UP000246058">
    <property type="component" value="Chromosome"/>
</dbReference>
<dbReference type="InterPro" id="IPR006143">
    <property type="entry name" value="RND_pump_MFP"/>
</dbReference>
<evidence type="ECO:0000256" key="6">
    <source>
        <dbReference type="SAM" id="MobiDB-lite"/>
    </source>
</evidence>
<dbReference type="Pfam" id="PF25893">
    <property type="entry name" value="HH_CzcB"/>
    <property type="match status" value="1"/>
</dbReference>
<feature type="domain" description="CusB-like beta-barrel" evidence="8">
    <location>
        <begin position="296"/>
        <end position="372"/>
    </location>
</feature>
<dbReference type="OrthoDB" id="9774837at2"/>
<evidence type="ECO:0000256" key="3">
    <source>
        <dbReference type="ARBA" id="ARBA00022833"/>
    </source>
</evidence>
<dbReference type="EMBL" id="CP029551">
    <property type="protein sequence ID" value="AWN35168.1"/>
    <property type="molecule type" value="Genomic_DNA"/>
</dbReference>
<dbReference type="InterPro" id="IPR058792">
    <property type="entry name" value="Beta-barrel_RND_2"/>
</dbReference>
<evidence type="ECO:0000256" key="4">
    <source>
        <dbReference type="ARBA" id="ARBA00043263"/>
    </source>
</evidence>
<dbReference type="GO" id="GO:0060003">
    <property type="term" value="P:copper ion export"/>
    <property type="evidence" value="ECO:0007669"/>
    <property type="project" value="TreeGrafter"/>
</dbReference>
<dbReference type="GO" id="GO:0030288">
    <property type="term" value="C:outer membrane-bounded periplasmic space"/>
    <property type="evidence" value="ECO:0007669"/>
    <property type="project" value="TreeGrafter"/>
</dbReference>
<keyword evidence="2" id="KW-0813">Transport</keyword>
<sequence length="452" mass="47868">MRILLTAALVVAGVLLGATLPTVSSFVRGLLTSAGVPSSALTYAAASDSEPARKPSAGDVGRSSGDGRGKSAEGAQDSSQGEHQHSEAEGEEGHVKLTDKQIKDQEIEVSAVEGGVLARHIVVPGTITPDADRIGRVPARVVGTVAEMRKRLGDSVKKGEVVAVLDSREVADAKSEYLTASVKAELEKTNFDRQQALWDKRISAESVFLNAKAVYSEAALRQDLARQKLSALGLNAAEVAKLAKQDEATANASTLRQYELRSPLSGRIVERKVDVGTAVGKEGDPADLYTVADLSTVWIELSVPTSDLAKVKEGAEVTVAPSDGDGDRRARGKVIFVSPLLNADTRAARVVVALPNNDFAWRPGTFVTAEVAVSMDEVPVRVPKAALQTIEGKRVVFVRTQEGFEKRDVETGRSDDEAFEVTTGLKPGEAIAVANTFLLKAELGKAEAEHGD</sequence>
<dbReference type="InterPro" id="IPR058648">
    <property type="entry name" value="HH_CzcB-like"/>
</dbReference>
<dbReference type="Pfam" id="PF25973">
    <property type="entry name" value="BSH_CzcB"/>
    <property type="match status" value="1"/>
</dbReference>
<evidence type="ECO:0000313" key="12">
    <source>
        <dbReference type="Proteomes" id="UP000246058"/>
    </source>
</evidence>
<feature type="domain" description="CzcB-like C-terminal circularly permuted SH3-like" evidence="10">
    <location>
        <begin position="380"/>
        <end position="440"/>
    </location>
</feature>
<keyword evidence="4" id="KW-0105">Cadmium resistance</keyword>
<evidence type="ECO:0000313" key="11">
    <source>
        <dbReference type="EMBL" id="AWN35168.1"/>
    </source>
</evidence>
<dbReference type="GO" id="GO:0046686">
    <property type="term" value="P:response to cadmium ion"/>
    <property type="evidence" value="ECO:0007669"/>
    <property type="project" value="UniProtKB-KW"/>
</dbReference>
<dbReference type="Gene3D" id="2.40.420.20">
    <property type="match status" value="1"/>
</dbReference>
<feature type="region of interest" description="Disordered" evidence="6">
    <location>
        <begin position="44"/>
        <end position="95"/>
    </location>
</feature>
<dbReference type="Pfam" id="PF25975">
    <property type="entry name" value="CzcB_C"/>
    <property type="match status" value="1"/>
</dbReference>
<dbReference type="KEGG" id="meti:DK427_04940"/>
<dbReference type="SUPFAM" id="SSF111369">
    <property type="entry name" value="HlyD-like secretion proteins"/>
    <property type="match status" value="1"/>
</dbReference>
<evidence type="ECO:0000256" key="5">
    <source>
        <dbReference type="ARBA" id="ARBA00058766"/>
    </source>
</evidence>
<dbReference type="InterPro" id="IPR058647">
    <property type="entry name" value="BSH_CzcB-like"/>
</dbReference>
<dbReference type="InterPro" id="IPR051909">
    <property type="entry name" value="MFP_Cation_Efflux"/>
</dbReference>
<dbReference type="AlphaFoldDB" id="A0A2U8VNX1"/>
<dbReference type="FunFam" id="2.40.420.20:FF:000006">
    <property type="entry name" value="RND family efflux transporter MFP subunit"/>
    <property type="match status" value="1"/>
</dbReference>
<dbReference type="FunFam" id="2.40.30.170:FF:000010">
    <property type="entry name" value="Efflux RND transporter periplasmic adaptor subunit"/>
    <property type="match status" value="1"/>
</dbReference>
<keyword evidence="12" id="KW-1185">Reference proteome</keyword>
<dbReference type="GO" id="GO:0016020">
    <property type="term" value="C:membrane"/>
    <property type="evidence" value="ECO:0007669"/>
    <property type="project" value="InterPro"/>
</dbReference>
<dbReference type="PANTHER" id="PTHR30097">
    <property type="entry name" value="CATION EFFLUX SYSTEM PROTEIN CUSB"/>
    <property type="match status" value="1"/>
</dbReference>
<dbReference type="Gene3D" id="2.40.30.170">
    <property type="match status" value="1"/>
</dbReference>
<comment type="function">
    <text evidence="5">CzcA and CzcB together would act in zinc efflux nearly as effectively as the complete czc efflux system (CzcABC). The CzcB protein is thought to funnel zinc cations to the CzcA transport protein.</text>
</comment>
<dbReference type="RefSeq" id="WP_109950294.1">
    <property type="nucleotide sequence ID" value="NZ_CP029551.1"/>
</dbReference>
<dbReference type="PANTHER" id="PTHR30097:SF4">
    <property type="entry name" value="SLR6042 PROTEIN"/>
    <property type="match status" value="1"/>
</dbReference>
<dbReference type="GO" id="GO:0022857">
    <property type="term" value="F:transmembrane transporter activity"/>
    <property type="evidence" value="ECO:0007669"/>
    <property type="project" value="InterPro"/>
</dbReference>
<evidence type="ECO:0000259" key="9">
    <source>
        <dbReference type="Pfam" id="PF25973"/>
    </source>
</evidence>
<reference evidence="11 12" key="1">
    <citation type="submission" date="2018-05" db="EMBL/GenBank/DDBJ databases">
        <title>Complete Genome Sequence of Methylobacterium sp. 17Sr1-43.</title>
        <authorList>
            <person name="Srinivasan S."/>
        </authorList>
    </citation>
    <scope>NUCLEOTIDE SEQUENCE [LARGE SCALE GENOMIC DNA]</scope>
    <source>
        <strain evidence="11 12">17Sr1-43</strain>
    </source>
</reference>
<evidence type="ECO:0000259" key="7">
    <source>
        <dbReference type="Pfam" id="PF25893"/>
    </source>
</evidence>
<name>A0A2U8VNX1_9HYPH</name>
<protein>
    <submittedName>
        <fullName evidence="11">Efflux transporter periplasmic adaptor subunit</fullName>
    </submittedName>
</protein>
<proteinExistence type="inferred from homology"/>
<keyword evidence="3" id="KW-0862">Zinc</keyword>
<evidence type="ECO:0000256" key="2">
    <source>
        <dbReference type="ARBA" id="ARBA00022448"/>
    </source>
</evidence>
<comment type="similarity">
    <text evidence="1">Belongs to the membrane fusion protein (MFP) (TC 8.A.1) family.</text>
</comment>
<feature type="domain" description="CzcB-like barrel-sandwich hybrid" evidence="9">
    <location>
        <begin position="135"/>
        <end position="293"/>
    </location>
</feature>
<organism evidence="11 12">
    <name type="scientific">Methylobacterium radiodurans</name>
    <dbReference type="NCBI Taxonomy" id="2202828"/>
    <lineage>
        <taxon>Bacteria</taxon>
        <taxon>Pseudomonadati</taxon>
        <taxon>Pseudomonadota</taxon>
        <taxon>Alphaproteobacteria</taxon>
        <taxon>Hyphomicrobiales</taxon>
        <taxon>Methylobacteriaceae</taxon>
        <taxon>Methylobacterium</taxon>
    </lineage>
</organism>
<feature type="domain" description="CzcB-like alpha-helical hairpin" evidence="7">
    <location>
        <begin position="172"/>
        <end position="231"/>
    </location>
</feature>
<dbReference type="NCBIfam" id="TIGR01730">
    <property type="entry name" value="RND_mfp"/>
    <property type="match status" value="1"/>
</dbReference>
<evidence type="ECO:0000256" key="1">
    <source>
        <dbReference type="ARBA" id="ARBA00009477"/>
    </source>
</evidence>
<evidence type="ECO:0000259" key="10">
    <source>
        <dbReference type="Pfam" id="PF25975"/>
    </source>
</evidence>
<gene>
    <name evidence="11" type="ORF">DK427_04940</name>
</gene>
<evidence type="ECO:0000259" key="8">
    <source>
        <dbReference type="Pfam" id="PF25954"/>
    </source>
</evidence>
<feature type="compositionally biased region" description="Basic and acidic residues" evidence="6">
    <location>
        <begin position="80"/>
        <end position="95"/>
    </location>
</feature>
<dbReference type="Gene3D" id="2.40.50.100">
    <property type="match status" value="1"/>
</dbReference>